<dbReference type="OrthoDB" id="9761532at2"/>
<keyword evidence="1" id="KW-0645">Protease</keyword>
<evidence type="ECO:0000256" key="2">
    <source>
        <dbReference type="ARBA" id="ARBA00022723"/>
    </source>
</evidence>
<dbReference type="Pfam" id="PF07687">
    <property type="entry name" value="M20_dimer"/>
    <property type="match status" value="1"/>
</dbReference>
<evidence type="ECO:0000259" key="4">
    <source>
        <dbReference type="Pfam" id="PF07687"/>
    </source>
</evidence>
<name>A0A2A9F072_9MICO</name>
<evidence type="ECO:0000313" key="5">
    <source>
        <dbReference type="EMBL" id="PFG43829.1"/>
    </source>
</evidence>
<dbReference type="Gene3D" id="3.40.630.10">
    <property type="entry name" value="Zn peptidases"/>
    <property type="match status" value="1"/>
</dbReference>
<evidence type="ECO:0000313" key="6">
    <source>
        <dbReference type="Proteomes" id="UP000224130"/>
    </source>
</evidence>
<comment type="caution">
    <text evidence="5">The sequence shown here is derived from an EMBL/GenBank/DDBJ whole genome shotgun (WGS) entry which is preliminary data.</text>
</comment>
<reference evidence="5 6" key="1">
    <citation type="submission" date="2017-10" db="EMBL/GenBank/DDBJ databases">
        <title>Sequencing the genomes of 1000 actinobacteria strains.</title>
        <authorList>
            <person name="Klenk H.-P."/>
        </authorList>
    </citation>
    <scope>NUCLEOTIDE SEQUENCE [LARGE SCALE GENOMIC DNA]</scope>
    <source>
        <strain evidence="5 6">DSM 21863</strain>
    </source>
</reference>
<dbReference type="EMBL" id="PDJJ01000001">
    <property type="protein sequence ID" value="PFG43829.1"/>
    <property type="molecule type" value="Genomic_DNA"/>
</dbReference>
<sequence>MTAPTSDGAGTTGPDDAALDDSVLRPKIAGLMPDVLAELEALVAIPSCAFPGFPAEPVHAAAQRVVDAFGRYGVEAHVTPVEGGYPAVTAEIPAPPGRPTVLLYAHYDVQPVPSSQKWSTDPWTPTWVDGRLHGRGAADDKGGIAIHLATLAAFDGRPPVGVRLVVEGEEETISHLEAHVESHPDDFQADVMVVADMGNLVVGEPVLSVGLRGHVKAVVEVQTLAAPVHSGLFGGAAPDALMALIRALATLVDDDGACAVEGVASGEWEGADHSEELLRANAGVLDGVDLVGTGRVASRLWARPSVSVLGMDVTSTAEASNVLQPTARAVVAMRIPPGQDPRGAMDALVGHLRAAVPGHARVTVTEDKMSPPFSQPTDGRAFGLMRDALATSYGRPVETVGSGGSIPLLDTLRSVAPQADFVLVGPEDAQHANIHGPDESVDPREIEHMALAQALLLQALAQD</sequence>
<dbReference type="Gene3D" id="3.30.70.360">
    <property type="match status" value="1"/>
</dbReference>
<dbReference type="PANTHER" id="PTHR43270:SF12">
    <property type="entry name" value="SUCCINYL-DIAMINOPIMELATE DESUCCINYLASE"/>
    <property type="match status" value="1"/>
</dbReference>
<dbReference type="Proteomes" id="UP000224130">
    <property type="component" value="Unassembled WGS sequence"/>
</dbReference>
<dbReference type="PANTHER" id="PTHR43270">
    <property type="entry name" value="BETA-ALA-HIS DIPEPTIDASE"/>
    <property type="match status" value="1"/>
</dbReference>
<dbReference type="AlphaFoldDB" id="A0A2A9F072"/>
<dbReference type="GO" id="GO:0046872">
    <property type="term" value="F:metal ion binding"/>
    <property type="evidence" value="ECO:0007669"/>
    <property type="project" value="UniProtKB-KW"/>
</dbReference>
<dbReference type="NCBIfam" id="NF005914">
    <property type="entry name" value="PRK07907.1"/>
    <property type="match status" value="1"/>
</dbReference>
<keyword evidence="3" id="KW-0378">Hydrolase</keyword>
<feature type="domain" description="Peptidase M20 dimerisation" evidence="4">
    <location>
        <begin position="210"/>
        <end position="357"/>
    </location>
</feature>
<protein>
    <submittedName>
        <fullName evidence="5">Acetylornithine deacetylase/succinyl-diaminopimelate desuccinylase-like protein</fullName>
    </submittedName>
</protein>
<gene>
    <name evidence="5" type="ORF">ATJ88_2542</name>
</gene>
<dbReference type="InterPro" id="IPR011650">
    <property type="entry name" value="Peptidase_M20_dimer"/>
</dbReference>
<organism evidence="5 6">
    <name type="scientific">Isoptericola jiangsuensis</name>
    <dbReference type="NCBI Taxonomy" id="548579"/>
    <lineage>
        <taxon>Bacteria</taxon>
        <taxon>Bacillati</taxon>
        <taxon>Actinomycetota</taxon>
        <taxon>Actinomycetes</taxon>
        <taxon>Micrococcales</taxon>
        <taxon>Promicromonosporaceae</taxon>
        <taxon>Isoptericola</taxon>
    </lineage>
</organism>
<keyword evidence="2" id="KW-0479">Metal-binding</keyword>
<dbReference type="Pfam" id="PF01546">
    <property type="entry name" value="Peptidase_M20"/>
    <property type="match status" value="1"/>
</dbReference>
<dbReference type="InterPro" id="IPR051458">
    <property type="entry name" value="Cyt/Met_Dipeptidase"/>
</dbReference>
<dbReference type="RefSeq" id="WP_098464126.1">
    <property type="nucleotide sequence ID" value="NZ_PDJJ01000001.1"/>
</dbReference>
<proteinExistence type="predicted"/>
<dbReference type="SUPFAM" id="SSF53187">
    <property type="entry name" value="Zn-dependent exopeptidases"/>
    <property type="match status" value="1"/>
</dbReference>
<dbReference type="GO" id="GO:0006508">
    <property type="term" value="P:proteolysis"/>
    <property type="evidence" value="ECO:0007669"/>
    <property type="project" value="UniProtKB-KW"/>
</dbReference>
<keyword evidence="6" id="KW-1185">Reference proteome</keyword>
<evidence type="ECO:0000256" key="1">
    <source>
        <dbReference type="ARBA" id="ARBA00022670"/>
    </source>
</evidence>
<evidence type="ECO:0000256" key="3">
    <source>
        <dbReference type="ARBA" id="ARBA00022801"/>
    </source>
</evidence>
<accession>A0A2A9F072</accession>
<dbReference type="InterPro" id="IPR002933">
    <property type="entry name" value="Peptidase_M20"/>
</dbReference>
<dbReference type="GO" id="GO:0008233">
    <property type="term" value="F:peptidase activity"/>
    <property type="evidence" value="ECO:0007669"/>
    <property type="project" value="UniProtKB-KW"/>
</dbReference>